<reference evidence="2 3" key="1">
    <citation type="submission" date="2019-09" db="EMBL/GenBank/DDBJ databases">
        <title>A chromosome-level genome assembly of the Chinese tupelo Nyssa sinensis.</title>
        <authorList>
            <person name="Yang X."/>
            <person name="Kang M."/>
            <person name="Yang Y."/>
            <person name="Xiong H."/>
            <person name="Wang M."/>
            <person name="Zhang Z."/>
            <person name="Wang Z."/>
            <person name="Wu H."/>
            <person name="Ma T."/>
            <person name="Liu J."/>
            <person name="Xi Z."/>
        </authorList>
    </citation>
    <scope>NUCLEOTIDE SEQUENCE [LARGE SCALE GENOMIC DNA]</scope>
    <source>
        <strain evidence="2">J267</strain>
        <tissue evidence="2">Leaf</tissue>
    </source>
</reference>
<feature type="compositionally biased region" description="Polar residues" evidence="1">
    <location>
        <begin position="38"/>
        <end position="61"/>
    </location>
</feature>
<dbReference type="Proteomes" id="UP000325577">
    <property type="component" value="Linkage Group LG3"/>
</dbReference>
<dbReference type="EMBL" id="CM018046">
    <property type="protein sequence ID" value="KAA8525203.1"/>
    <property type="molecule type" value="Genomic_DNA"/>
</dbReference>
<protein>
    <submittedName>
        <fullName evidence="2">Uncharacterized protein</fullName>
    </submittedName>
</protein>
<feature type="region of interest" description="Disordered" evidence="1">
    <location>
        <begin position="1"/>
        <end position="109"/>
    </location>
</feature>
<name>A0A5J5A2U6_9ASTE</name>
<gene>
    <name evidence="2" type="ORF">F0562_006933</name>
</gene>
<proteinExistence type="predicted"/>
<evidence type="ECO:0000256" key="1">
    <source>
        <dbReference type="SAM" id="MobiDB-lite"/>
    </source>
</evidence>
<sequence>MKKGSGSLSVPSNTSIPAASGSHTGGGKDGVNKCSDMETASSNTLVPSTLPESESAHNMPSVSLAERESAHNMASASLPESESARGMASTSLPENESTHVPSISFSSESQKFLSATPHLLHCNTTIGERSNVDKHDGGDSSKG</sequence>
<feature type="compositionally biased region" description="Polar residues" evidence="1">
    <location>
        <begin position="88"/>
        <end position="109"/>
    </location>
</feature>
<evidence type="ECO:0000313" key="2">
    <source>
        <dbReference type="EMBL" id="KAA8525203.1"/>
    </source>
</evidence>
<keyword evidence="3" id="KW-1185">Reference proteome</keyword>
<feature type="region of interest" description="Disordered" evidence="1">
    <location>
        <begin position="124"/>
        <end position="143"/>
    </location>
</feature>
<evidence type="ECO:0000313" key="3">
    <source>
        <dbReference type="Proteomes" id="UP000325577"/>
    </source>
</evidence>
<dbReference type="AlphaFoldDB" id="A0A5J5A2U6"/>
<organism evidence="2 3">
    <name type="scientific">Nyssa sinensis</name>
    <dbReference type="NCBI Taxonomy" id="561372"/>
    <lineage>
        <taxon>Eukaryota</taxon>
        <taxon>Viridiplantae</taxon>
        <taxon>Streptophyta</taxon>
        <taxon>Embryophyta</taxon>
        <taxon>Tracheophyta</taxon>
        <taxon>Spermatophyta</taxon>
        <taxon>Magnoliopsida</taxon>
        <taxon>eudicotyledons</taxon>
        <taxon>Gunneridae</taxon>
        <taxon>Pentapetalae</taxon>
        <taxon>asterids</taxon>
        <taxon>Cornales</taxon>
        <taxon>Nyssaceae</taxon>
        <taxon>Nyssa</taxon>
    </lineage>
</organism>
<accession>A0A5J5A2U6</accession>
<feature type="compositionally biased region" description="Basic and acidic residues" evidence="1">
    <location>
        <begin position="130"/>
        <end position="143"/>
    </location>
</feature>
<feature type="compositionally biased region" description="Polar residues" evidence="1">
    <location>
        <begin position="1"/>
        <end position="17"/>
    </location>
</feature>